<evidence type="ECO:0000259" key="2">
    <source>
        <dbReference type="Pfam" id="PF13439"/>
    </source>
</evidence>
<dbReference type="RefSeq" id="WP_045094957.1">
    <property type="nucleotide sequence ID" value="NZ_LN614827.1"/>
</dbReference>
<dbReference type="Pfam" id="PF13439">
    <property type="entry name" value="Glyco_transf_4"/>
    <property type="match status" value="1"/>
</dbReference>
<organism evidence="3 4">
    <name type="scientific">Legionella fallonii LLAP-10</name>
    <dbReference type="NCBI Taxonomy" id="1212491"/>
    <lineage>
        <taxon>Bacteria</taxon>
        <taxon>Pseudomonadati</taxon>
        <taxon>Pseudomonadota</taxon>
        <taxon>Gammaproteobacteria</taxon>
        <taxon>Legionellales</taxon>
        <taxon>Legionellaceae</taxon>
        <taxon>Legionella</taxon>
    </lineage>
</organism>
<protein>
    <submittedName>
        <fullName evidence="3">Glycosyl transferase protein</fullName>
    </submittedName>
</protein>
<feature type="domain" description="Glycosyl transferase family 1" evidence="1">
    <location>
        <begin position="202"/>
        <end position="371"/>
    </location>
</feature>
<keyword evidence="4" id="KW-1185">Reference proteome</keyword>
<dbReference type="KEGG" id="lfa:LFA_0806"/>
<dbReference type="InterPro" id="IPR028098">
    <property type="entry name" value="Glyco_trans_4-like_N"/>
</dbReference>
<dbReference type="PANTHER" id="PTHR12526">
    <property type="entry name" value="GLYCOSYLTRANSFERASE"/>
    <property type="match status" value="1"/>
</dbReference>
<dbReference type="STRING" id="1212491.LFA_0806"/>
<gene>
    <name evidence="3" type="ORF">LFA_0806</name>
</gene>
<dbReference type="SUPFAM" id="SSF53756">
    <property type="entry name" value="UDP-Glycosyltransferase/glycogen phosphorylase"/>
    <property type="match status" value="1"/>
</dbReference>
<reference evidence="4" key="1">
    <citation type="submission" date="2014-09" db="EMBL/GenBank/DDBJ databases">
        <authorList>
            <person name="Gomez-Valero L."/>
        </authorList>
    </citation>
    <scope>NUCLEOTIDE SEQUENCE [LARGE SCALE GENOMIC DNA]</scope>
    <source>
        <strain evidence="4">ATCC700992</strain>
    </source>
</reference>
<keyword evidence="3" id="KW-0808">Transferase</keyword>
<accession>A0A098G198</accession>
<evidence type="ECO:0000313" key="4">
    <source>
        <dbReference type="Proteomes" id="UP000032430"/>
    </source>
</evidence>
<dbReference type="GO" id="GO:1901135">
    <property type="term" value="P:carbohydrate derivative metabolic process"/>
    <property type="evidence" value="ECO:0007669"/>
    <property type="project" value="UniProtKB-ARBA"/>
</dbReference>
<proteinExistence type="predicted"/>
<dbReference type="Gene3D" id="3.40.50.2000">
    <property type="entry name" value="Glycogen Phosphorylase B"/>
    <property type="match status" value="2"/>
</dbReference>
<name>A0A098G198_9GAMM</name>
<dbReference type="GO" id="GO:0016757">
    <property type="term" value="F:glycosyltransferase activity"/>
    <property type="evidence" value="ECO:0007669"/>
    <property type="project" value="InterPro"/>
</dbReference>
<dbReference type="CDD" id="cd03801">
    <property type="entry name" value="GT4_PimA-like"/>
    <property type="match status" value="1"/>
</dbReference>
<feature type="domain" description="Glycosyltransferase subfamily 4-like N-terminal" evidence="2">
    <location>
        <begin position="12"/>
        <end position="185"/>
    </location>
</feature>
<sequence length="406" mass="45016">MNILFLHGVSAFGGSTKSLLELYTQLKQHGVQGTVVCPSGKSEKALSGAGMKTIRALGLTQFDNTLYGHYRGLRWLILLRELLFLIPTLFALLRVKYTAKQFDAIHANEITLLPLAILTKKLFKCPLVVHVRSVQRGSSNDWRSQILFKMLKKHANTVIAIDETVKASLPDLVEVQVIHNGINLSDKVRLLNERVMPEVPAVGIIGALLRLKGVYEFLEAARILVNERGHKVQFIVVGENARSSKGLVAWIYRCLGFSDDVMADMLQFIAAHNLQHAVKVRGFVQDVRTVYSELDILCFPSYLNAAGRPVFEAALFGIPSIVAIREPQSDTIINKVTGLCIDHPDPLVLADAIETLVKNPQERIQLGNNAQALAVNNFDITKNAILVVEIYRALQQEAKLLLSSRA</sequence>
<dbReference type="EMBL" id="LN614827">
    <property type="protein sequence ID" value="CEG56253.1"/>
    <property type="molecule type" value="Genomic_DNA"/>
</dbReference>
<dbReference type="HOGENOM" id="CLU_661610_0_0_6"/>
<dbReference type="OrthoDB" id="9795746at2"/>
<dbReference type="AlphaFoldDB" id="A0A098G198"/>
<dbReference type="InterPro" id="IPR001296">
    <property type="entry name" value="Glyco_trans_1"/>
</dbReference>
<dbReference type="Pfam" id="PF00534">
    <property type="entry name" value="Glycos_transf_1"/>
    <property type="match status" value="1"/>
</dbReference>
<evidence type="ECO:0000259" key="1">
    <source>
        <dbReference type="Pfam" id="PF00534"/>
    </source>
</evidence>
<dbReference type="Proteomes" id="UP000032430">
    <property type="component" value="Chromosome I"/>
</dbReference>
<evidence type="ECO:0000313" key="3">
    <source>
        <dbReference type="EMBL" id="CEG56253.1"/>
    </source>
</evidence>